<reference evidence="1 2" key="1">
    <citation type="submission" date="2023-02" db="EMBL/GenBank/DDBJ databases">
        <title>Pathogen: clinical or host-associated sample.</title>
        <authorList>
            <person name="Hergert J."/>
            <person name="Casey R."/>
            <person name="Wagner J."/>
            <person name="Young E.L."/>
            <person name="Oakeson K.F."/>
        </authorList>
    </citation>
    <scope>NUCLEOTIDE SEQUENCE [LARGE SCALE GENOMIC DNA]</scope>
    <source>
        <strain evidence="1 2">2022CK-00829</strain>
        <plasmid evidence="1 2">unnamed1</plasmid>
    </source>
</reference>
<evidence type="ECO:0000313" key="1">
    <source>
        <dbReference type="EMBL" id="WDI05244.1"/>
    </source>
</evidence>
<dbReference type="RefSeq" id="WP_274338789.1">
    <property type="nucleotide sequence ID" value="NZ_CP118109.1"/>
</dbReference>
<organism evidence="1 2">
    <name type="scientific">Paenibacillus urinalis</name>
    <dbReference type="NCBI Taxonomy" id="521520"/>
    <lineage>
        <taxon>Bacteria</taxon>
        <taxon>Bacillati</taxon>
        <taxon>Bacillota</taxon>
        <taxon>Bacilli</taxon>
        <taxon>Bacillales</taxon>
        <taxon>Paenibacillaceae</taxon>
        <taxon>Paenibacillus</taxon>
    </lineage>
</organism>
<dbReference type="Proteomes" id="UP001221519">
    <property type="component" value="Plasmid unnamed1"/>
</dbReference>
<dbReference type="EMBL" id="CP118109">
    <property type="protein sequence ID" value="WDI05244.1"/>
    <property type="molecule type" value="Genomic_DNA"/>
</dbReference>
<sequence length="78" mass="8737">MSKEKKLLYRVYGQSNNTTAKVSVDKEMTLEECKSAAANEVFKTTYHQLDKLVALPIGTKDDYDRGIILFCPRCGGTC</sequence>
<name>A0ABY7XHR4_9BACL</name>
<keyword evidence="2" id="KW-1185">Reference proteome</keyword>
<keyword evidence="1" id="KW-0614">Plasmid</keyword>
<protein>
    <submittedName>
        <fullName evidence="1">Uncharacterized protein</fullName>
    </submittedName>
</protein>
<geneLocation type="plasmid" evidence="1 2">
    <name>unnamed1</name>
</geneLocation>
<proteinExistence type="predicted"/>
<accession>A0ABY7XHR4</accession>
<gene>
    <name evidence="1" type="ORF">PUW25_25890</name>
</gene>
<evidence type="ECO:0000313" key="2">
    <source>
        <dbReference type="Proteomes" id="UP001221519"/>
    </source>
</evidence>